<dbReference type="Pfam" id="PF19527">
    <property type="entry name" value="DUF6055"/>
    <property type="match status" value="1"/>
</dbReference>
<dbReference type="InterPro" id="IPR036439">
    <property type="entry name" value="Dockerin_dom_sf"/>
</dbReference>
<dbReference type="GO" id="GO:0004553">
    <property type="term" value="F:hydrolase activity, hydrolyzing O-glycosyl compounds"/>
    <property type="evidence" value="ECO:0007669"/>
    <property type="project" value="InterPro"/>
</dbReference>
<dbReference type="InterPro" id="IPR002105">
    <property type="entry name" value="Dockerin_1_rpt"/>
</dbReference>
<evidence type="ECO:0000259" key="1">
    <source>
        <dbReference type="PROSITE" id="PS51766"/>
    </source>
</evidence>
<accession>A0A173N038</accession>
<proteinExistence type="predicted"/>
<protein>
    <recommendedName>
        <fullName evidence="1">Dockerin domain-containing protein</fullName>
    </recommendedName>
</protein>
<dbReference type="Gene3D" id="1.10.1330.10">
    <property type="entry name" value="Dockerin domain"/>
    <property type="match status" value="1"/>
</dbReference>
<dbReference type="PROSITE" id="PS51766">
    <property type="entry name" value="DOCKERIN"/>
    <property type="match status" value="1"/>
</dbReference>
<dbReference type="Pfam" id="PF13290">
    <property type="entry name" value="CHB_HEX_C_1"/>
    <property type="match status" value="1"/>
</dbReference>
<gene>
    <name evidence="2" type="primary">Ukcg1</name>
</gene>
<dbReference type="EMBL" id="AB499144">
    <property type="protein sequence ID" value="BAV13043.1"/>
    <property type="molecule type" value="Genomic_DNA"/>
</dbReference>
<dbReference type="InterPro" id="IPR059177">
    <property type="entry name" value="GH29D-like_dom"/>
</dbReference>
<dbReference type="Pfam" id="PF00404">
    <property type="entry name" value="Dockerin_1"/>
    <property type="match status" value="1"/>
</dbReference>
<dbReference type="CDD" id="cd14256">
    <property type="entry name" value="Dockerin_I"/>
    <property type="match status" value="1"/>
</dbReference>
<organism evidence="2">
    <name type="scientific">Clostridium cellulovorans</name>
    <dbReference type="NCBI Taxonomy" id="1493"/>
    <lineage>
        <taxon>Bacteria</taxon>
        <taxon>Bacillati</taxon>
        <taxon>Bacillota</taxon>
        <taxon>Clostridia</taxon>
        <taxon>Eubacteriales</taxon>
        <taxon>Clostridiaceae</taxon>
        <taxon>Clostridium</taxon>
    </lineage>
</organism>
<evidence type="ECO:0000313" key="2">
    <source>
        <dbReference type="EMBL" id="BAV13043.1"/>
    </source>
</evidence>
<sequence>MKMKKICQILMAAGLLVGILGSTINVKTVEAKINFTVSYTSAVGKTENYTCATRDSFYDLNDNSVNRATSEHFQIIWGNGDTTGTVNQELVKGNLQNLEAIRDFYVNVMGFVDTSVSVNSPLTSSNHYKTNVYISNTGLSKITDDWAYMSSDGEGFAFLVLHPGAMRVDPPSWVVPHEYAHAITMHQRGVIDAPWYEVTANWFRDQYLGSSFYKYGNNVYGPDSDFFRPIVLNSDYYFPHLKNYYDAWPFLLYVTENPDQMKGLGLEVMKAMFKDTNNEVMFKKLERLSGTSAKDMLGGYARRMVTFDFKRQANYKKYYDELIAEDSANYNKIYTTLENDSNGWFKVPSSRAPQQGGYNIIPLNIDLKSKQVVVNFQGNSSEVGADWRASIVAKTKTGQTRYSTMWNSGTNTLNLQGDEEKVYLVVCATPKEMLNLTSFDLDVVGTRYPYKVQISTNSAVSKVEMPTVSVAAGSYNAAQTISLSSKTSGTTIYYTLDGSTPTASSTAYSSPIVVSKNTTIKAVAIKSGMTNSDITSATYTISIIGDVNEDGRVNAIDYANIKSYLLANSTKINLKNADMNNDSKVNAIDLALLKKKLLS</sequence>
<dbReference type="InterPro" id="IPR016134">
    <property type="entry name" value="Dockerin_dom"/>
</dbReference>
<dbReference type="PROSITE" id="PS00448">
    <property type="entry name" value="CLOS_CELLULOSOME_RPT"/>
    <property type="match status" value="2"/>
</dbReference>
<dbReference type="InterPro" id="IPR045690">
    <property type="entry name" value="DUF6055"/>
</dbReference>
<dbReference type="GO" id="GO:0000272">
    <property type="term" value="P:polysaccharide catabolic process"/>
    <property type="evidence" value="ECO:0007669"/>
    <property type="project" value="InterPro"/>
</dbReference>
<dbReference type="AlphaFoldDB" id="A0A173N038"/>
<feature type="domain" description="Dockerin" evidence="1">
    <location>
        <begin position="540"/>
        <end position="599"/>
    </location>
</feature>
<name>A0A173N038_CLOCL</name>
<dbReference type="SMR" id="A0A173N038"/>
<dbReference type="SUPFAM" id="SSF63446">
    <property type="entry name" value="Type I dockerin domain"/>
    <property type="match status" value="1"/>
</dbReference>
<reference evidence="2" key="1">
    <citation type="submission" date="2009-04" db="EMBL/GenBank/DDBJ databases">
        <title>Clostridium cellulovorans cellulosomal and noncellulosomal genes.</title>
        <authorList>
            <person name="Tamaru Y."/>
        </authorList>
    </citation>
    <scope>NUCLEOTIDE SEQUENCE</scope>
</reference>